<sequence>PTLVTFWILLLALILELSSAASISPRIEDNDDDVTRAALSHFMFKRRLGVRLPNLLRISDHRMSKRRLGVRLPNILFQRDGAGVSKKASD</sequence>
<reference evidence="2" key="1">
    <citation type="submission" date="2023-10" db="EMBL/GenBank/DDBJ databases">
        <title>Genome assembly of Pristionchus species.</title>
        <authorList>
            <person name="Yoshida K."/>
            <person name="Sommer R.J."/>
        </authorList>
    </citation>
    <scope>NUCLEOTIDE SEQUENCE</scope>
    <source>
        <strain evidence="2">RS5133</strain>
    </source>
</reference>
<keyword evidence="1" id="KW-0732">Signal</keyword>
<protein>
    <submittedName>
        <fullName evidence="2">Uncharacterized protein</fullName>
    </submittedName>
</protein>
<feature type="signal peptide" evidence="1">
    <location>
        <begin position="1"/>
        <end position="20"/>
    </location>
</feature>
<proteinExistence type="predicted"/>
<feature type="non-terminal residue" evidence="2">
    <location>
        <position position="1"/>
    </location>
</feature>
<organism evidence="2 3">
    <name type="scientific">Pristionchus fissidentatus</name>
    <dbReference type="NCBI Taxonomy" id="1538716"/>
    <lineage>
        <taxon>Eukaryota</taxon>
        <taxon>Metazoa</taxon>
        <taxon>Ecdysozoa</taxon>
        <taxon>Nematoda</taxon>
        <taxon>Chromadorea</taxon>
        <taxon>Rhabditida</taxon>
        <taxon>Rhabditina</taxon>
        <taxon>Diplogasteromorpha</taxon>
        <taxon>Diplogasteroidea</taxon>
        <taxon>Neodiplogasteridae</taxon>
        <taxon>Pristionchus</taxon>
    </lineage>
</organism>
<evidence type="ECO:0000256" key="1">
    <source>
        <dbReference type="SAM" id="SignalP"/>
    </source>
</evidence>
<feature type="chain" id="PRO_5043786708" evidence="1">
    <location>
        <begin position="21"/>
        <end position="90"/>
    </location>
</feature>
<comment type="caution">
    <text evidence="2">The sequence shown here is derived from an EMBL/GenBank/DDBJ whole genome shotgun (WGS) entry which is preliminary data.</text>
</comment>
<evidence type="ECO:0000313" key="3">
    <source>
        <dbReference type="Proteomes" id="UP001432322"/>
    </source>
</evidence>
<gene>
    <name evidence="2" type="ORF">PFISCL1PPCAC_26125</name>
</gene>
<keyword evidence="3" id="KW-1185">Reference proteome</keyword>
<evidence type="ECO:0000313" key="2">
    <source>
        <dbReference type="EMBL" id="GMT34828.1"/>
    </source>
</evidence>
<dbReference type="EMBL" id="BTSY01000006">
    <property type="protein sequence ID" value="GMT34828.1"/>
    <property type="molecule type" value="Genomic_DNA"/>
</dbReference>
<name>A0AAV5WX61_9BILA</name>
<dbReference type="AlphaFoldDB" id="A0AAV5WX61"/>
<dbReference type="Proteomes" id="UP001432322">
    <property type="component" value="Unassembled WGS sequence"/>
</dbReference>
<accession>A0AAV5WX61</accession>